<name>A0A0C9RVU8_AMBAM</name>
<organism evidence="2">
    <name type="scientific">Amblyomma americanum</name>
    <name type="common">Lone star tick</name>
    <dbReference type="NCBI Taxonomy" id="6943"/>
    <lineage>
        <taxon>Eukaryota</taxon>
        <taxon>Metazoa</taxon>
        <taxon>Ecdysozoa</taxon>
        <taxon>Arthropoda</taxon>
        <taxon>Chelicerata</taxon>
        <taxon>Arachnida</taxon>
        <taxon>Acari</taxon>
        <taxon>Parasitiformes</taxon>
        <taxon>Ixodida</taxon>
        <taxon>Ixodoidea</taxon>
        <taxon>Ixodidae</taxon>
        <taxon>Amblyomminae</taxon>
        <taxon>Amblyomma</taxon>
    </lineage>
</organism>
<sequence>MCQAFSLVHSILSKGMAAFIGTYPISHGSLCRCSFFSGHCHVLRTRLPRSRRAPQSLPSGNAWETESSSNSYLDYSKTISVSLHWNHRAVMSSDPPVKAGHD</sequence>
<accession>A0A0C9RVU8</accession>
<evidence type="ECO:0000256" key="1">
    <source>
        <dbReference type="SAM" id="MobiDB-lite"/>
    </source>
</evidence>
<feature type="region of interest" description="Disordered" evidence="1">
    <location>
        <begin position="50"/>
        <end position="69"/>
    </location>
</feature>
<dbReference type="EMBL" id="GBZX01001069">
    <property type="protein sequence ID" value="JAG91671.1"/>
    <property type="molecule type" value="mRNA"/>
</dbReference>
<feature type="compositionally biased region" description="Polar residues" evidence="1">
    <location>
        <begin position="56"/>
        <end position="69"/>
    </location>
</feature>
<dbReference type="AlphaFoldDB" id="A0A0C9RVU8"/>
<proteinExistence type="evidence at transcript level"/>
<evidence type="ECO:0000313" key="2">
    <source>
        <dbReference type="EMBL" id="JAG91671.1"/>
    </source>
</evidence>
<reference evidence="2" key="1">
    <citation type="journal article" date="2015" name="PLoS ONE">
        <title>An Insight into the Sialome of the Lone Star Tick, Amblyomma americanum, with a Glimpse on Its Time Dependent Gene Expression.</title>
        <authorList>
            <person name="Karim S."/>
            <person name="Ribeiro J.M."/>
        </authorList>
    </citation>
    <scope>NUCLEOTIDE SEQUENCE</scope>
    <source>
        <tissue evidence="2">Salivary gland</tissue>
    </source>
</reference>
<protein>
    <submittedName>
        <fullName evidence="2">Putative secreted protein</fullName>
    </submittedName>
</protein>